<evidence type="ECO:0000313" key="3">
    <source>
        <dbReference type="Proteomes" id="UP000075902"/>
    </source>
</evidence>
<reference evidence="3" key="1">
    <citation type="submission" date="2014-01" db="EMBL/GenBank/DDBJ databases">
        <title>The Genome Sequence of Anopheles melas CM1001059_A (V2).</title>
        <authorList>
            <consortium name="The Broad Institute Genomics Platform"/>
            <person name="Neafsey D.E."/>
            <person name="Besansky N."/>
            <person name="Howell P."/>
            <person name="Walton C."/>
            <person name="Young S.K."/>
            <person name="Zeng Q."/>
            <person name="Gargeya S."/>
            <person name="Fitzgerald M."/>
            <person name="Haas B."/>
            <person name="Abouelleil A."/>
            <person name="Allen A.W."/>
            <person name="Alvarado L."/>
            <person name="Arachchi H.M."/>
            <person name="Berlin A.M."/>
            <person name="Chapman S.B."/>
            <person name="Gainer-Dewar J."/>
            <person name="Goldberg J."/>
            <person name="Griggs A."/>
            <person name="Gujja S."/>
            <person name="Hansen M."/>
            <person name="Howarth C."/>
            <person name="Imamovic A."/>
            <person name="Ireland A."/>
            <person name="Larimer J."/>
            <person name="McCowan C."/>
            <person name="Murphy C."/>
            <person name="Pearson M."/>
            <person name="Poon T.W."/>
            <person name="Priest M."/>
            <person name="Roberts A."/>
            <person name="Saif S."/>
            <person name="Shea T."/>
            <person name="Sisk P."/>
            <person name="Sykes S."/>
            <person name="Wortman J."/>
            <person name="Nusbaum C."/>
            <person name="Birren B."/>
        </authorList>
    </citation>
    <scope>NUCLEOTIDE SEQUENCE [LARGE SCALE GENOMIC DNA]</scope>
    <source>
        <strain evidence="3">CM1001059</strain>
    </source>
</reference>
<protein>
    <recommendedName>
        <fullName evidence="4">Cell cycle checkpoint control protein</fullName>
    </recommendedName>
</protein>
<dbReference type="InterPro" id="IPR007268">
    <property type="entry name" value="Rad9/Ddc1"/>
</dbReference>
<dbReference type="GO" id="GO:0000076">
    <property type="term" value="P:DNA replication checkpoint signaling"/>
    <property type="evidence" value="ECO:0007669"/>
    <property type="project" value="TreeGrafter"/>
</dbReference>
<dbReference type="GO" id="GO:0006281">
    <property type="term" value="P:DNA repair"/>
    <property type="evidence" value="ECO:0007669"/>
    <property type="project" value="TreeGrafter"/>
</dbReference>
<organism evidence="2 3">
    <name type="scientific">Anopheles melas</name>
    <dbReference type="NCBI Taxonomy" id="34690"/>
    <lineage>
        <taxon>Eukaryota</taxon>
        <taxon>Metazoa</taxon>
        <taxon>Ecdysozoa</taxon>
        <taxon>Arthropoda</taxon>
        <taxon>Hexapoda</taxon>
        <taxon>Insecta</taxon>
        <taxon>Pterygota</taxon>
        <taxon>Neoptera</taxon>
        <taxon>Endopterygota</taxon>
        <taxon>Diptera</taxon>
        <taxon>Nematocera</taxon>
        <taxon>Culicoidea</taxon>
        <taxon>Culicidae</taxon>
        <taxon>Anophelinae</taxon>
        <taxon>Anopheles</taxon>
    </lineage>
</organism>
<dbReference type="CDD" id="cd00577">
    <property type="entry name" value="PCNA"/>
    <property type="match status" value="1"/>
</dbReference>
<dbReference type="AlphaFoldDB" id="A0A182UIN4"/>
<feature type="compositionally biased region" description="Basic and acidic residues" evidence="1">
    <location>
        <begin position="336"/>
        <end position="346"/>
    </location>
</feature>
<feature type="compositionally biased region" description="Polar residues" evidence="1">
    <location>
        <begin position="428"/>
        <end position="465"/>
    </location>
</feature>
<evidence type="ECO:0000313" key="2">
    <source>
        <dbReference type="EnsemblMetazoa" id="AMEC021097-PA"/>
    </source>
</evidence>
<feature type="region of interest" description="Disordered" evidence="1">
    <location>
        <begin position="301"/>
        <end position="346"/>
    </location>
</feature>
<feature type="region of interest" description="Disordered" evidence="1">
    <location>
        <begin position="528"/>
        <end position="559"/>
    </location>
</feature>
<dbReference type="Proteomes" id="UP000075902">
    <property type="component" value="Unassembled WGS sequence"/>
</dbReference>
<dbReference type="VEuPathDB" id="VectorBase:AMEC021097"/>
<evidence type="ECO:0000256" key="1">
    <source>
        <dbReference type="SAM" id="MobiDB-lite"/>
    </source>
</evidence>
<feature type="region of interest" description="Disordered" evidence="1">
    <location>
        <begin position="419"/>
        <end position="514"/>
    </location>
</feature>
<dbReference type="InterPro" id="IPR046938">
    <property type="entry name" value="DNA_clamp_sf"/>
</dbReference>
<dbReference type="FunFam" id="3.70.10.10:FF:000025">
    <property type="entry name" value="AGAP002522-PA"/>
    <property type="match status" value="1"/>
</dbReference>
<dbReference type="SUPFAM" id="SSF55979">
    <property type="entry name" value="DNA clamp"/>
    <property type="match status" value="1"/>
</dbReference>
<keyword evidence="3" id="KW-1185">Reference proteome</keyword>
<feature type="compositionally biased region" description="Low complexity" evidence="1">
    <location>
        <begin position="318"/>
        <end position="333"/>
    </location>
</feature>
<dbReference type="PANTHER" id="PTHR15237">
    <property type="entry name" value="DNA REPAIR PROTEIN RAD9"/>
    <property type="match status" value="1"/>
</dbReference>
<feature type="compositionally biased region" description="Acidic residues" evidence="1">
    <location>
        <begin position="546"/>
        <end position="559"/>
    </location>
</feature>
<reference evidence="2" key="2">
    <citation type="submission" date="2020-05" db="UniProtKB">
        <authorList>
            <consortium name="EnsemblMetazoa"/>
        </authorList>
    </citation>
    <scope>IDENTIFICATION</scope>
    <source>
        <strain evidence="2">CM1001059</strain>
    </source>
</reference>
<dbReference type="GO" id="GO:0030896">
    <property type="term" value="C:checkpoint clamp complex"/>
    <property type="evidence" value="ECO:0007669"/>
    <property type="project" value="InterPro"/>
</dbReference>
<dbReference type="EnsemblMetazoa" id="AMEC021097-RA">
    <property type="protein sequence ID" value="AMEC021097-PA"/>
    <property type="gene ID" value="AMEC021097"/>
</dbReference>
<dbReference type="GO" id="GO:0071479">
    <property type="term" value="P:cellular response to ionizing radiation"/>
    <property type="evidence" value="ECO:0007669"/>
    <property type="project" value="TreeGrafter"/>
</dbReference>
<proteinExistence type="predicted"/>
<dbReference type="GO" id="GO:0031573">
    <property type="term" value="P:mitotic intra-S DNA damage checkpoint signaling"/>
    <property type="evidence" value="ECO:0007669"/>
    <property type="project" value="TreeGrafter"/>
</dbReference>
<feature type="compositionally biased region" description="Polar residues" evidence="1">
    <location>
        <begin position="304"/>
        <end position="317"/>
    </location>
</feature>
<dbReference type="Pfam" id="PF04139">
    <property type="entry name" value="Rad9"/>
    <property type="match status" value="1"/>
</dbReference>
<dbReference type="PANTHER" id="PTHR15237:SF0">
    <property type="entry name" value="CELL CYCLE CHECKPOINT CONTROL PROTEIN"/>
    <property type="match status" value="1"/>
</dbReference>
<accession>A0A182UIN4</accession>
<sequence length="559" mass="61944">MNFVLPGANVKMLARAVNCFSKIGNELYFEATPDGLDLKTINSTNTAYAVVQFRRDFFISFQQGSSDTPDENCCKISVKPILKIFKSLATIQTCKIWLEVNQSKIIFQFRCKSDVLKTHKIFLLESEHINSLNLSQTFPSEIVGNHKVFTNILVHLYHSVDEISFDLNEDKTIVSNYVDNEQADRSTLRSTLSIDSSAFQAYQLAGKANLIFCYKEFKAITMFAALNKLNVRMSFSAPGSPLMLEMSKGEVVHAKFIMGTMKPSAQLTSRRAHRRKAIDRNASNRSVAMDSEAINTYLTEDITSDGNDGNTAASQAHGQRVVGSSQNVVSQQNPTPHRDNSVLRNETDGNAVIRSERTHRPAEGSSVHLLRPSRLSAVAPSASPAGAPSSETLFGLEKHTENLPFLEGLNFPQQTTNAQPLDRLDSIPTLTDDSFSIPGNNRPTSQPRIEQAASNLSAVRSTDSMFSRKRPQAESSPPRHEPAATPGDGRRQAKPADDSVPESPDVIEERKRKQAKLRHIFRRCFEPTFNPAFQPGCSQLFAPNSDSEEGEEEQDNTST</sequence>
<evidence type="ECO:0008006" key="4">
    <source>
        <dbReference type="Google" id="ProtNLM"/>
    </source>
</evidence>
<dbReference type="STRING" id="34690.A0A182UIN4"/>
<feature type="compositionally biased region" description="Basic and acidic residues" evidence="1">
    <location>
        <begin position="477"/>
        <end position="497"/>
    </location>
</feature>
<dbReference type="Gene3D" id="3.70.10.10">
    <property type="match status" value="1"/>
</dbReference>
<name>A0A182UIN4_9DIPT</name>